<evidence type="ECO:0000313" key="2">
    <source>
        <dbReference type="EMBL" id="EJK72897.1"/>
    </source>
</evidence>
<sequence length="401" mass="43958">MHEIPSSRLENPRTTLRDRTHSPMAVPVATPQSAASLTHQRRGEASIVSRMPKASGKNLVHGSEAAVMSCLEGVSLMLVVGGDNCGETATSPSTCLAPVSSLGPVCIAEQYTGCSVGCLLRRLSTATSSIRPTSLPAYTSHTPAEQRSKRSKQKSGASVGPRLLLTRGHTTTAAMKIKRKRENEAQDVVVDDSNPPLTIPQIQTRIKQLLDRMPSKETTASLSPDNLEALEGWCKTVRSVLRNYNLTLNFVAIANYQWEPGKLLSGAMFDWNKHDVDEAGPVRLSASLGALRNQISLSTAQTNIVSSHIGRLLTPTLDRQLVKKRITELEGGKREEEYEYQSVVNDPELLALNREQLCEEAIYKRQLVVCTMEQMCQCMDDYLKAEANSSGGDNERFSMAY</sequence>
<accession>K0TMQ7</accession>
<dbReference type="eggNOG" id="ENOG502T73F">
    <property type="taxonomic scope" value="Eukaryota"/>
</dbReference>
<name>K0TMQ7_THAOC</name>
<evidence type="ECO:0000256" key="1">
    <source>
        <dbReference type="SAM" id="MobiDB-lite"/>
    </source>
</evidence>
<feature type="region of interest" description="Disordered" evidence="1">
    <location>
        <begin position="1"/>
        <end position="40"/>
    </location>
</feature>
<dbReference type="Proteomes" id="UP000266841">
    <property type="component" value="Unassembled WGS sequence"/>
</dbReference>
<dbReference type="AlphaFoldDB" id="K0TMQ7"/>
<proteinExistence type="predicted"/>
<feature type="region of interest" description="Disordered" evidence="1">
    <location>
        <begin position="132"/>
        <end position="163"/>
    </location>
</feature>
<reference evidence="2 3" key="1">
    <citation type="journal article" date="2012" name="Genome Biol.">
        <title>Genome and low-iron response of an oceanic diatom adapted to chronic iron limitation.</title>
        <authorList>
            <person name="Lommer M."/>
            <person name="Specht M."/>
            <person name="Roy A.S."/>
            <person name="Kraemer L."/>
            <person name="Andreson R."/>
            <person name="Gutowska M.A."/>
            <person name="Wolf J."/>
            <person name="Bergner S.V."/>
            <person name="Schilhabel M.B."/>
            <person name="Klostermeier U.C."/>
            <person name="Beiko R.G."/>
            <person name="Rosenstiel P."/>
            <person name="Hippler M."/>
            <person name="Laroche J."/>
        </authorList>
    </citation>
    <scope>NUCLEOTIDE SEQUENCE [LARGE SCALE GENOMIC DNA]</scope>
    <source>
        <strain evidence="2 3">CCMP1005</strain>
    </source>
</reference>
<organism evidence="2 3">
    <name type="scientific">Thalassiosira oceanica</name>
    <name type="common">Marine diatom</name>
    <dbReference type="NCBI Taxonomy" id="159749"/>
    <lineage>
        <taxon>Eukaryota</taxon>
        <taxon>Sar</taxon>
        <taxon>Stramenopiles</taxon>
        <taxon>Ochrophyta</taxon>
        <taxon>Bacillariophyta</taxon>
        <taxon>Coscinodiscophyceae</taxon>
        <taxon>Thalassiosirophycidae</taxon>
        <taxon>Thalassiosirales</taxon>
        <taxon>Thalassiosiraceae</taxon>
        <taxon>Thalassiosira</taxon>
    </lineage>
</organism>
<dbReference type="EMBL" id="AGNL01005134">
    <property type="protein sequence ID" value="EJK72897.1"/>
    <property type="molecule type" value="Genomic_DNA"/>
</dbReference>
<dbReference type="OrthoDB" id="50567at2759"/>
<comment type="caution">
    <text evidence="2">The sequence shown here is derived from an EMBL/GenBank/DDBJ whole genome shotgun (WGS) entry which is preliminary data.</text>
</comment>
<gene>
    <name evidence="2" type="ORF">THAOC_05523</name>
</gene>
<protein>
    <submittedName>
        <fullName evidence="2">Uncharacterized protein</fullName>
    </submittedName>
</protein>
<feature type="compositionally biased region" description="Polar residues" evidence="1">
    <location>
        <begin position="132"/>
        <end position="145"/>
    </location>
</feature>
<evidence type="ECO:0000313" key="3">
    <source>
        <dbReference type="Proteomes" id="UP000266841"/>
    </source>
</evidence>
<keyword evidence="3" id="KW-1185">Reference proteome</keyword>